<evidence type="ECO:0000313" key="5">
    <source>
        <dbReference type="EMBL" id="GEE00858.1"/>
    </source>
</evidence>
<dbReference type="Proteomes" id="UP000444960">
    <property type="component" value="Unassembled WGS sequence"/>
</dbReference>
<dbReference type="InterPro" id="IPR032093">
    <property type="entry name" value="PhoD_N"/>
</dbReference>
<dbReference type="InterPro" id="IPR052900">
    <property type="entry name" value="Phospholipid_Metab_Enz"/>
</dbReference>
<evidence type="ECO:0000259" key="4">
    <source>
        <dbReference type="Pfam" id="PF16655"/>
    </source>
</evidence>
<comment type="caution">
    <text evidence="5">The sequence shown here is derived from an EMBL/GenBank/DDBJ whole genome shotgun (WGS) entry which is preliminary data.</text>
</comment>
<evidence type="ECO:0000256" key="1">
    <source>
        <dbReference type="SAM" id="MobiDB-lite"/>
    </source>
</evidence>
<sequence>MDDLDRRGFLKSASVAVLGAAAFSAAGAAAADGRRTSDAVGFPVRFDGPFAHGVASGDPMADRVIVWSRVHDRGEVPVDWAVATDAAMSNVVRSGTQTVRARHDFTIKVDVTGLQPATTYFYRFAVGSEHSVIGRTRTAPAGDAEHLRLAVMSCTSLWSSWWSGLGHVADRDDIDLVVHLGDYVYDFVDKDEQIRSRDRFADLTMPDNRDWRDLAECRRRYAFWRSDANLNRAHQRHPWAMVWDNHDLDPEFGNELTIPGMGRVESSTTVHDTARVFYEWTPTRPPRADGSGEPLLVDDGSYPAPADPLLIYRRLRFGALADILLTDTQSLLPTYDLPVDSSHLKGDPSLLGRRQFEWLSSATEESMRDDVRWRIIGTQTVMSPIDIPDLGKPGDLPKFGLSRWSKYPAEREAIADHLRSGGTSGKRIRRNIVLSGDTHTNVGSDFVGTAELMQRYESGPIAHNPRRGAQPGNPAAGTRRATVGGLRDAAVAVEFAPSSMGRGGFDDQIGSAIGQSGRPSAEAATISLEASDAILSANRNLQFMDGTEHGYGIVDLTHDRAVFEFWWQNKYVQNSPDVLGFQMIAWAENDRSARPARHTDQINDVRHFGLPTRPTHA</sequence>
<evidence type="ECO:0008006" key="7">
    <source>
        <dbReference type="Google" id="ProtNLM"/>
    </source>
</evidence>
<feature type="domain" description="PhoD-like phosphatase metallophosphatase" evidence="3">
    <location>
        <begin position="149"/>
        <end position="562"/>
    </location>
</feature>
<feature type="chain" id="PRO_5038581244" description="Phosphodiesterase/alkaline phosphatase D" evidence="2">
    <location>
        <begin position="31"/>
        <end position="617"/>
    </location>
</feature>
<feature type="region of interest" description="Disordered" evidence="1">
    <location>
        <begin position="460"/>
        <end position="480"/>
    </location>
</feature>
<evidence type="ECO:0000256" key="2">
    <source>
        <dbReference type="SAM" id="SignalP"/>
    </source>
</evidence>
<organism evidence="5 6">
    <name type="scientific">Gordonia spumicola</name>
    <dbReference type="NCBI Taxonomy" id="589161"/>
    <lineage>
        <taxon>Bacteria</taxon>
        <taxon>Bacillati</taxon>
        <taxon>Actinomycetota</taxon>
        <taxon>Actinomycetes</taxon>
        <taxon>Mycobacteriales</taxon>
        <taxon>Gordoniaceae</taxon>
        <taxon>Gordonia</taxon>
    </lineage>
</organism>
<dbReference type="PROSITE" id="PS51318">
    <property type="entry name" value="TAT"/>
    <property type="match status" value="1"/>
</dbReference>
<dbReference type="Pfam" id="PF09423">
    <property type="entry name" value="PhoD"/>
    <property type="match status" value="1"/>
</dbReference>
<dbReference type="RefSeq" id="WP_161894739.1">
    <property type="nucleotide sequence ID" value="NZ_BJOV01000003.1"/>
</dbReference>
<dbReference type="AlphaFoldDB" id="A0A7I9V661"/>
<dbReference type="InterPro" id="IPR018946">
    <property type="entry name" value="PhoD-like_MPP"/>
</dbReference>
<dbReference type="PANTHER" id="PTHR43606:SF2">
    <property type="entry name" value="ALKALINE PHOSPHATASE FAMILY PROTEIN (AFU_ORTHOLOGUE AFUA_5G03860)"/>
    <property type="match status" value="1"/>
</dbReference>
<name>A0A7I9V661_9ACTN</name>
<feature type="domain" description="Phospholipase D N-terminal" evidence="4">
    <location>
        <begin position="52"/>
        <end position="138"/>
    </location>
</feature>
<keyword evidence="6" id="KW-1185">Reference proteome</keyword>
<protein>
    <recommendedName>
        <fullName evidence="7">Phosphodiesterase/alkaline phosphatase D</fullName>
    </recommendedName>
</protein>
<dbReference type="PANTHER" id="PTHR43606">
    <property type="entry name" value="PHOSPHATASE, PUTATIVE (AFU_ORTHOLOGUE AFUA_6G08710)-RELATED"/>
    <property type="match status" value="1"/>
</dbReference>
<dbReference type="InterPro" id="IPR038607">
    <property type="entry name" value="PhoD-like_sf"/>
</dbReference>
<dbReference type="InterPro" id="IPR006311">
    <property type="entry name" value="TAT_signal"/>
</dbReference>
<keyword evidence="2" id="KW-0732">Signal</keyword>
<dbReference type="OrthoDB" id="3497025at2"/>
<evidence type="ECO:0000259" key="3">
    <source>
        <dbReference type="Pfam" id="PF09423"/>
    </source>
</evidence>
<evidence type="ECO:0000313" key="6">
    <source>
        <dbReference type="Proteomes" id="UP000444960"/>
    </source>
</evidence>
<reference evidence="6" key="1">
    <citation type="submission" date="2019-06" db="EMBL/GenBank/DDBJ databases">
        <title>Gordonia isolated from sludge of a wastewater treatment plant.</title>
        <authorList>
            <person name="Tamura T."/>
            <person name="Aoyama K."/>
            <person name="Kang Y."/>
            <person name="Saito S."/>
            <person name="Akiyama N."/>
            <person name="Yazawa K."/>
            <person name="Gonoi T."/>
            <person name="Mikami Y."/>
        </authorList>
    </citation>
    <scope>NUCLEOTIDE SEQUENCE [LARGE SCALE GENOMIC DNA]</scope>
    <source>
        <strain evidence="6">NBRC 107696</strain>
    </source>
</reference>
<dbReference type="Pfam" id="PF16655">
    <property type="entry name" value="PhoD_N"/>
    <property type="match status" value="1"/>
</dbReference>
<dbReference type="InterPro" id="IPR029052">
    <property type="entry name" value="Metallo-depent_PP-like"/>
</dbReference>
<dbReference type="Gene3D" id="3.60.21.70">
    <property type="entry name" value="PhoD-like phosphatase"/>
    <property type="match status" value="1"/>
</dbReference>
<gene>
    <name evidence="5" type="ORF">nbrc107696_13040</name>
</gene>
<feature type="signal peptide" evidence="2">
    <location>
        <begin position="1"/>
        <end position="30"/>
    </location>
</feature>
<proteinExistence type="predicted"/>
<accession>A0A7I9V661</accession>
<dbReference type="EMBL" id="BJOV01000003">
    <property type="protein sequence ID" value="GEE00858.1"/>
    <property type="molecule type" value="Genomic_DNA"/>
</dbReference>
<dbReference type="Gene3D" id="2.60.40.380">
    <property type="entry name" value="Purple acid phosphatase-like, N-terminal"/>
    <property type="match status" value="1"/>
</dbReference>
<dbReference type="SUPFAM" id="SSF56300">
    <property type="entry name" value="Metallo-dependent phosphatases"/>
    <property type="match status" value="1"/>
</dbReference>